<evidence type="ECO:0000259" key="1">
    <source>
        <dbReference type="Pfam" id="PF05144"/>
    </source>
</evidence>
<comment type="caution">
    <text evidence="2">The sequence shown here is derived from an EMBL/GenBank/DDBJ whole genome shotgun (WGS) entry which is preliminary data.</text>
</comment>
<feature type="domain" description="Replication-associated protein G2P N-terminal" evidence="1">
    <location>
        <begin position="44"/>
        <end position="180"/>
    </location>
</feature>
<dbReference type="AlphaFoldDB" id="A0A078R2U6"/>
<dbReference type="Proteomes" id="UP000028134">
    <property type="component" value="Unassembled WGS sequence"/>
</dbReference>
<evidence type="ECO:0000313" key="3">
    <source>
        <dbReference type="Proteomes" id="UP000028134"/>
    </source>
</evidence>
<gene>
    <name evidence="2" type="ORF">M097_2819</name>
</gene>
<evidence type="ECO:0000313" key="2">
    <source>
        <dbReference type="EMBL" id="KDS29675.1"/>
    </source>
</evidence>
<dbReference type="GO" id="GO:0006260">
    <property type="term" value="P:DNA replication"/>
    <property type="evidence" value="ECO:0007669"/>
    <property type="project" value="InterPro"/>
</dbReference>
<dbReference type="PATRIC" id="fig|1339350.3.peg.2700"/>
<dbReference type="RefSeq" id="WP_008669353.1">
    <property type="nucleotide sequence ID" value="NZ_JNHI01000019.1"/>
</dbReference>
<dbReference type="Pfam" id="PF05144">
    <property type="entry name" value="Phage_CRI"/>
    <property type="match status" value="1"/>
</dbReference>
<proteinExistence type="predicted"/>
<accession>A0A078R2U6</accession>
<reference evidence="2 3" key="1">
    <citation type="submission" date="2014-04" db="EMBL/GenBank/DDBJ databases">
        <authorList>
            <person name="Sears C."/>
            <person name="Carroll K."/>
            <person name="Sack B.R."/>
            <person name="Qadri F."/>
            <person name="Myers L.L."/>
            <person name="Chung G.-T."/>
            <person name="Escheverria P."/>
            <person name="Fraser C.M."/>
            <person name="Sadzewicz L."/>
            <person name="Shefchek K.A."/>
            <person name="Tallon L."/>
            <person name="Das S.P."/>
            <person name="Daugherty S."/>
            <person name="Mongodin E.F."/>
        </authorList>
    </citation>
    <scope>NUCLEOTIDE SEQUENCE [LARGE SCALE GENOMIC DNA]</scope>
    <source>
        <strain evidence="3">3775 SL(B) 10 (iv)</strain>
    </source>
</reference>
<protein>
    <recommendedName>
        <fullName evidence="1">Replication-associated protein G2P N-terminal domain-containing protein</fullName>
    </recommendedName>
</protein>
<organism evidence="2 3">
    <name type="scientific">Phocaeicola vulgatus str. 3775 SL</name>
    <name type="common">B</name>
    <name type="synonym">iv</name>
    <dbReference type="NCBI Taxonomy" id="1339350"/>
    <lineage>
        <taxon>Bacteria</taxon>
        <taxon>Pseudomonadati</taxon>
        <taxon>Bacteroidota</taxon>
        <taxon>Bacteroidia</taxon>
        <taxon>Bacteroidales</taxon>
        <taxon>Bacteroidaceae</taxon>
        <taxon>Phocaeicola</taxon>
    </lineage>
</organism>
<dbReference type="EMBL" id="JNHI01000019">
    <property type="protein sequence ID" value="KDS29675.1"/>
    <property type="molecule type" value="Genomic_DNA"/>
</dbReference>
<dbReference type="InterPro" id="IPR022686">
    <property type="entry name" value="G2P_N"/>
</dbReference>
<name>A0A078R2U6_PHOVU</name>
<sequence>MYDTIKFVIKESELDNAICFLEEIPCRISIKSTSSNRVVGFLKNMKIEVRNTTLIVQGSLLKYFKGYNYAECLSVWDVRKSINKLSNELNVPMRQAVINRIDIGICFSMVNVPWVYWDCLLHSDGYFRSNIKQETLYFDKYDSQLCFYDKKTEMKKNREVENLECLKKINVLRYEFRFKKVTSIFGGVVRGADLYSPVFYLRVLQKWYDGYMIIQKGFVSEVDLLRFGGKKEFQRSCVALVMGQFNLYEVLDREFAQGKINSKNKYDIKEVMKEAEKLLLDKENFISIIDELTNKVSVFYEEMKKSVENVSPYRWELLNRMADRSLRV</sequence>